<accession>A0A380JEC6</accession>
<feature type="domain" description="Gram-positive cocci surface proteins LPxTG" evidence="9">
    <location>
        <begin position="595"/>
        <end position="633"/>
    </location>
</feature>
<keyword evidence="2" id="KW-0964">Secreted</keyword>
<dbReference type="Proteomes" id="UP000254082">
    <property type="component" value="Unassembled WGS sequence"/>
</dbReference>
<evidence type="ECO:0000256" key="8">
    <source>
        <dbReference type="SAM" id="SignalP"/>
    </source>
</evidence>
<dbReference type="InterPro" id="IPR019931">
    <property type="entry name" value="LPXTG_anchor"/>
</dbReference>
<evidence type="ECO:0000256" key="7">
    <source>
        <dbReference type="SAM" id="Phobius"/>
    </source>
</evidence>
<evidence type="ECO:0000256" key="6">
    <source>
        <dbReference type="SAM" id="MobiDB-lite"/>
    </source>
</evidence>
<evidence type="ECO:0000259" key="10">
    <source>
        <dbReference type="Pfam" id="PF08363"/>
    </source>
</evidence>
<dbReference type="EMBL" id="UHFA01000002">
    <property type="protein sequence ID" value="SUN36014.1"/>
    <property type="molecule type" value="Genomic_DNA"/>
</dbReference>
<evidence type="ECO:0000313" key="11">
    <source>
        <dbReference type="EMBL" id="SUN36014.1"/>
    </source>
</evidence>
<keyword evidence="4" id="KW-0572">Peptidoglycan-anchor</keyword>
<feature type="region of interest" description="Disordered" evidence="6">
    <location>
        <begin position="564"/>
        <end position="586"/>
    </location>
</feature>
<keyword evidence="7" id="KW-1133">Transmembrane helix</keyword>
<feature type="compositionally biased region" description="Low complexity" evidence="6">
    <location>
        <begin position="52"/>
        <end position="79"/>
    </location>
</feature>
<keyword evidence="5" id="KW-0175">Coiled coil</keyword>
<dbReference type="AlphaFoldDB" id="A0A380JEC6"/>
<evidence type="ECO:0000259" key="9">
    <source>
        <dbReference type="Pfam" id="PF00746"/>
    </source>
</evidence>
<feature type="chain" id="PRO_5016954129" evidence="8">
    <location>
        <begin position="29"/>
        <end position="639"/>
    </location>
</feature>
<feature type="domain" description="Glucan-binding protein C/Surface antigen I/II V-domain" evidence="10">
    <location>
        <begin position="226"/>
        <end position="510"/>
    </location>
</feature>
<dbReference type="NCBIfam" id="TIGR01167">
    <property type="entry name" value="LPXTG_anchor"/>
    <property type="match status" value="1"/>
</dbReference>
<dbReference type="Pfam" id="PF00746">
    <property type="entry name" value="Gram_pos_anchor"/>
    <property type="match status" value="1"/>
</dbReference>
<feature type="compositionally biased region" description="Pro residues" evidence="6">
    <location>
        <begin position="574"/>
        <end position="583"/>
    </location>
</feature>
<keyword evidence="1" id="KW-0134">Cell wall</keyword>
<feature type="region of interest" description="Disordered" evidence="6">
    <location>
        <begin position="34"/>
        <end position="109"/>
    </location>
</feature>
<keyword evidence="7" id="KW-0472">Membrane</keyword>
<evidence type="ECO:0000256" key="5">
    <source>
        <dbReference type="SAM" id="Coils"/>
    </source>
</evidence>
<name>A0A380JEC6_STRDO</name>
<evidence type="ECO:0000256" key="4">
    <source>
        <dbReference type="ARBA" id="ARBA00023088"/>
    </source>
</evidence>
<protein>
    <submittedName>
        <fullName evidence="11">Glucan-binding protein C</fullName>
    </submittedName>
</protein>
<feature type="coiled-coil region" evidence="5">
    <location>
        <begin position="155"/>
        <end position="210"/>
    </location>
</feature>
<dbReference type="OrthoDB" id="2208833at2"/>
<feature type="region of interest" description="Disordered" evidence="6">
    <location>
        <begin position="516"/>
        <end position="537"/>
    </location>
</feature>
<feature type="transmembrane region" description="Helical" evidence="7">
    <location>
        <begin position="610"/>
        <end position="629"/>
    </location>
</feature>
<reference evidence="11 12" key="1">
    <citation type="submission" date="2018-06" db="EMBL/GenBank/DDBJ databases">
        <authorList>
            <consortium name="Pathogen Informatics"/>
            <person name="Doyle S."/>
        </authorList>
    </citation>
    <scope>NUCLEOTIDE SEQUENCE [LARGE SCALE GENOMIC DNA]</scope>
    <source>
        <strain evidence="12">NCTC 11391</strain>
    </source>
</reference>
<dbReference type="InterPro" id="IPR013574">
    <property type="entry name" value="Glucan-bd_C/Surface_Ag-I/II_V"/>
</dbReference>
<evidence type="ECO:0000256" key="1">
    <source>
        <dbReference type="ARBA" id="ARBA00022512"/>
    </source>
</evidence>
<keyword evidence="7" id="KW-0812">Transmembrane</keyword>
<dbReference type="Pfam" id="PF08363">
    <property type="entry name" value="GbpC"/>
    <property type="match status" value="1"/>
</dbReference>
<sequence>MTTKKFRRYTLFSSLFLATVFATNTAFAEDVANNDQANQPNPSQEQTAPATENQANDGNQAGAQDAQNGNDAAANQEAAVTDPTVTEISKQDNGDGTSTVTSEVTSQDLEKAKEDVSTFNQENKDVVNPAVTLVKGETQEQASVEAAHADNQAQAKDIEAALSSQKAKIDQYKTELAKYEESLAQKPELEKKYQEALLKYEEDMKEYKAAKVAYDEYQKLIAQGVDAGRIEKAQGLIYQNEPNASISLEGVSQYLTNEAVAKHHTDGILDQFNTDKYQTDGHYNADEFTDQNPTNGKEDVWFRIQVGQTVTATYTGLENSYYDGKKLSKVIINYRLNSTTNNDNDALVKLFHDPTKTIFIGAQTSKEGRGDKISITIHPIFFDLDGNQVDLSNNKAIMGLSSLNHWITEYGDHVETVEVGDNEYIQIPGSSVQNHNGVAYSEKDNQYKSHGAVFNGDGEDGWDSINDDGTPRSKTAFYGAGAMTYKGQPFTVTAGGNNQFLPTTIWFSANSVVSVPKDPGQAPEKPQPAEDPKKPLAPTTMTVTWHENIVKEVKIPVKPVIPQTTTTVERPKPQPKPQTPTTPIPVKMVEPKPAPVQKQATLPQTGDSNGYGLVAFGAGIVLYATLTLLGSRKMDQNED</sequence>
<organism evidence="11 12">
    <name type="scientific">Streptococcus downei MFe28</name>
    <dbReference type="NCBI Taxonomy" id="764290"/>
    <lineage>
        <taxon>Bacteria</taxon>
        <taxon>Bacillati</taxon>
        <taxon>Bacillota</taxon>
        <taxon>Bacilli</taxon>
        <taxon>Lactobacillales</taxon>
        <taxon>Streptococcaceae</taxon>
        <taxon>Streptococcus</taxon>
    </lineage>
</organism>
<dbReference type="SUPFAM" id="SSF74914">
    <property type="entry name" value="V-region of surface antigen I/II (SA I/II, PAC)"/>
    <property type="match status" value="1"/>
</dbReference>
<dbReference type="Gene3D" id="2.60.530.10">
    <property type="entry name" value="Major cell-surface adhesin PAc"/>
    <property type="match status" value="1"/>
</dbReference>
<evidence type="ECO:0000313" key="12">
    <source>
        <dbReference type="Proteomes" id="UP000254082"/>
    </source>
</evidence>
<feature type="signal peptide" evidence="8">
    <location>
        <begin position="1"/>
        <end position="28"/>
    </location>
</feature>
<evidence type="ECO:0000256" key="2">
    <source>
        <dbReference type="ARBA" id="ARBA00022525"/>
    </source>
</evidence>
<feature type="compositionally biased region" description="Polar residues" evidence="6">
    <location>
        <begin position="34"/>
        <end position="51"/>
    </location>
</feature>
<dbReference type="RefSeq" id="WP_002999754.1">
    <property type="nucleotide sequence ID" value="NZ_UHFA01000002.1"/>
</dbReference>
<dbReference type="InterPro" id="IPR036234">
    <property type="entry name" value="SA_I/II_PAC_V_sf"/>
</dbReference>
<feature type="compositionally biased region" description="Polar residues" evidence="6">
    <location>
        <begin position="94"/>
        <end position="107"/>
    </location>
</feature>
<keyword evidence="12" id="KW-1185">Reference proteome</keyword>
<gene>
    <name evidence="11" type="primary">gbpC_3</name>
    <name evidence="11" type="ORF">NCTC11391_01057</name>
</gene>
<proteinExistence type="predicted"/>
<evidence type="ECO:0000256" key="3">
    <source>
        <dbReference type="ARBA" id="ARBA00022729"/>
    </source>
</evidence>
<keyword evidence="3 8" id="KW-0732">Signal</keyword>